<feature type="domain" description="Peptidase C39" evidence="1">
    <location>
        <begin position="53"/>
        <end position="183"/>
    </location>
</feature>
<evidence type="ECO:0000259" key="1">
    <source>
        <dbReference type="PROSITE" id="PS50990"/>
    </source>
</evidence>
<keyword evidence="3" id="KW-1185">Reference proteome</keyword>
<dbReference type="PROSITE" id="PS50990">
    <property type="entry name" value="PEPTIDASE_C39"/>
    <property type="match status" value="1"/>
</dbReference>
<proteinExistence type="predicted"/>
<sequence>MARGCPLLLLAAAGCATSPGGPSRFVTGGAAVGDFRLPVASVIERRYVGVVRQKYDFSCGSAALATLLRHHYDLDVDETTAFRGMWTRGDQAQIRRLGFSLLDMKRWLASRGLSADGYKVSLAKIAETGVPGIALIAVKNYRHFVVVKGVSRDEVLLGDPSTGVQAMPRARFEAAWNGIYFVLEEDQALAKSHFNRQRQWAAFARAPVGGRFHDPVSQQALSLTAPFFGDLS</sequence>
<dbReference type="EMBL" id="JAAVJH010000007">
    <property type="protein sequence ID" value="NJR79520.1"/>
    <property type="molecule type" value="Genomic_DNA"/>
</dbReference>
<dbReference type="InterPro" id="IPR005074">
    <property type="entry name" value="Peptidase_C39"/>
</dbReference>
<dbReference type="Gene3D" id="3.90.70.10">
    <property type="entry name" value="Cysteine proteinases"/>
    <property type="match status" value="1"/>
</dbReference>
<dbReference type="CDD" id="cd02423">
    <property type="entry name" value="Peptidase_C39G"/>
    <property type="match status" value="1"/>
</dbReference>
<gene>
    <name evidence="2" type="ORF">HBH26_13095</name>
</gene>
<organism evidence="2 3">
    <name type="scientific">Sphingomonas corticis</name>
    <dbReference type="NCBI Taxonomy" id="2722791"/>
    <lineage>
        <taxon>Bacteria</taxon>
        <taxon>Pseudomonadati</taxon>
        <taxon>Pseudomonadota</taxon>
        <taxon>Alphaproteobacteria</taxon>
        <taxon>Sphingomonadales</taxon>
        <taxon>Sphingomonadaceae</taxon>
        <taxon>Sphingomonas</taxon>
    </lineage>
</organism>
<comment type="caution">
    <text evidence="2">The sequence shown here is derived from an EMBL/GenBank/DDBJ whole genome shotgun (WGS) entry which is preliminary data.</text>
</comment>
<evidence type="ECO:0000313" key="3">
    <source>
        <dbReference type="Proteomes" id="UP000732399"/>
    </source>
</evidence>
<dbReference type="Pfam" id="PF03412">
    <property type="entry name" value="Peptidase_C39"/>
    <property type="match status" value="1"/>
</dbReference>
<name>A0ABX1CU56_9SPHN</name>
<dbReference type="RefSeq" id="WP_168135065.1">
    <property type="nucleotide sequence ID" value="NZ_JAAVJH010000007.1"/>
</dbReference>
<protein>
    <submittedName>
        <fullName evidence="2">C39 family peptidase</fullName>
    </submittedName>
</protein>
<accession>A0ABX1CU56</accession>
<evidence type="ECO:0000313" key="2">
    <source>
        <dbReference type="EMBL" id="NJR79520.1"/>
    </source>
</evidence>
<dbReference type="PROSITE" id="PS51257">
    <property type="entry name" value="PROKAR_LIPOPROTEIN"/>
    <property type="match status" value="1"/>
</dbReference>
<dbReference type="Proteomes" id="UP000732399">
    <property type="component" value="Unassembled WGS sequence"/>
</dbReference>
<reference evidence="2 3" key="1">
    <citation type="submission" date="2020-03" db="EMBL/GenBank/DDBJ databases">
        <authorList>
            <person name="Wang L."/>
            <person name="He N."/>
            <person name="Li Y."/>
            <person name="Fang Y."/>
            <person name="Zhang F."/>
        </authorList>
    </citation>
    <scope>NUCLEOTIDE SEQUENCE [LARGE SCALE GENOMIC DNA]</scope>
    <source>
        <strain evidence="2 3">36D10-4-7</strain>
    </source>
</reference>